<evidence type="ECO:0000259" key="7">
    <source>
        <dbReference type="PROSITE" id="PS50850"/>
    </source>
</evidence>
<evidence type="ECO:0000256" key="4">
    <source>
        <dbReference type="ARBA" id="ARBA00022989"/>
    </source>
</evidence>
<dbReference type="OrthoDB" id="9814237at2"/>
<dbReference type="EMBL" id="LT629749">
    <property type="protein sequence ID" value="SDT41221.1"/>
    <property type="molecule type" value="Genomic_DNA"/>
</dbReference>
<evidence type="ECO:0000313" key="8">
    <source>
        <dbReference type="EMBL" id="SDT41221.1"/>
    </source>
</evidence>
<dbReference type="PANTHER" id="PTHR43124:SF3">
    <property type="entry name" value="CHLORAMPHENICOL EFFLUX PUMP RV0191"/>
    <property type="match status" value="1"/>
</dbReference>
<dbReference type="PANTHER" id="PTHR43124">
    <property type="entry name" value="PURINE EFFLUX PUMP PBUE"/>
    <property type="match status" value="1"/>
</dbReference>
<dbReference type="InterPro" id="IPR020846">
    <property type="entry name" value="MFS_dom"/>
</dbReference>
<dbReference type="Proteomes" id="UP000199092">
    <property type="component" value="Chromosome I"/>
</dbReference>
<dbReference type="RefSeq" id="WP_091415894.1">
    <property type="nucleotide sequence ID" value="NZ_LT629749.1"/>
</dbReference>
<accession>A0A1H2A5E7</accession>
<keyword evidence="2" id="KW-1003">Cell membrane</keyword>
<feature type="transmembrane region" description="Helical" evidence="6">
    <location>
        <begin position="256"/>
        <end position="276"/>
    </location>
</feature>
<evidence type="ECO:0000256" key="5">
    <source>
        <dbReference type="ARBA" id="ARBA00023136"/>
    </source>
</evidence>
<feature type="transmembrane region" description="Helical" evidence="6">
    <location>
        <begin position="176"/>
        <end position="196"/>
    </location>
</feature>
<feature type="transmembrane region" description="Helical" evidence="6">
    <location>
        <begin position="112"/>
        <end position="133"/>
    </location>
</feature>
<evidence type="ECO:0000256" key="6">
    <source>
        <dbReference type="SAM" id="Phobius"/>
    </source>
</evidence>
<comment type="subcellular location">
    <subcellularLocation>
        <location evidence="1">Cell membrane</location>
        <topology evidence="1">Multi-pass membrane protein</topology>
    </subcellularLocation>
</comment>
<dbReference type="InterPro" id="IPR050189">
    <property type="entry name" value="MFS_Efflux_Transporters"/>
</dbReference>
<sequence>MPPLSPTRRWLALLALALGGFGIGATEFVAMGLLPDLARDLLPGLTAADPEAAIARSGWLISAYALGVVVGAPVFAALSVTVPRKLLILLLVGVLALGTVASAVLPTFGWVVAARFVAALPHGAYFGTAALVAGRILGPGKQGQGIAFVLTGLTVANVVGVPLITRVGQLAGWRAAYLVVAGLFLLTLLAVALAVPRQPASVGASVRRELRVLRLPQLWLMMAVGAIGFGGFFAVYSYIAEVVRVEAGLSTSAVPWVLAAIGVGMTLGTLFGGWAADRDLRRTVLVGFPFFLASMVAMALTGGHPVGVFVSAFAVGLTNMVIIPGVQARLIAVSGEAQLLGAALVHSALNIANSIGAALGGLVIAAGFGYLAPSWVGVGLGVLGLGLALLSFAHEDRARAQVVGSSHELAAPGHADPADVAARAAGPAAAAPLAR</sequence>
<protein>
    <submittedName>
        <fullName evidence="8">MFS transporter, DHA1 family, arabinose polymer transporter</fullName>
    </submittedName>
</protein>
<feature type="transmembrane region" description="Helical" evidence="6">
    <location>
        <begin position="306"/>
        <end position="327"/>
    </location>
</feature>
<evidence type="ECO:0000256" key="1">
    <source>
        <dbReference type="ARBA" id="ARBA00004651"/>
    </source>
</evidence>
<feature type="transmembrane region" description="Helical" evidence="6">
    <location>
        <begin position="59"/>
        <end position="79"/>
    </location>
</feature>
<dbReference type="Pfam" id="PF07690">
    <property type="entry name" value="MFS_1"/>
    <property type="match status" value="1"/>
</dbReference>
<dbReference type="Gene3D" id="1.20.1250.20">
    <property type="entry name" value="MFS general substrate transporter like domains"/>
    <property type="match status" value="2"/>
</dbReference>
<reference evidence="8 9" key="1">
    <citation type="submission" date="2016-10" db="EMBL/GenBank/DDBJ databases">
        <authorList>
            <person name="de Groot N.N."/>
        </authorList>
    </citation>
    <scope>NUCLEOTIDE SEQUENCE [LARGE SCALE GENOMIC DNA]</scope>
    <source>
        <strain evidence="8 9">DSM 21741</strain>
    </source>
</reference>
<keyword evidence="3 6" id="KW-0812">Transmembrane</keyword>
<dbReference type="GO" id="GO:0005886">
    <property type="term" value="C:plasma membrane"/>
    <property type="evidence" value="ECO:0007669"/>
    <property type="project" value="UniProtKB-SubCell"/>
</dbReference>
<name>A0A1H2A5E7_9ACTN</name>
<proteinExistence type="predicted"/>
<feature type="transmembrane region" description="Helical" evidence="6">
    <location>
        <begin position="217"/>
        <end position="236"/>
    </location>
</feature>
<organism evidence="8 9">
    <name type="scientific">Friedmanniella luteola</name>
    <dbReference type="NCBI Taxonomy" id="546871"/>
    <lineage>
        <taxon>Bacteria</taxon>
        <taxon>Bacillati</taxon>
        <taxon>Actinomycetota</taxon>
        <taxon>Actinomycetes</taxon>
        <taxon>Propionibacteriales</taxon>
        <taxon>Nocardioidaceae</taxon>
        <taxon>Friedmanniella</taxon>
    </lineage>
</organism>
<keyword evidence="9" id="KW-1185">Reference proteome</keyword>
<evidence type="ECO:0000313" key="9">
    <source>
        <dbReference type="Proteomes" id="UP000199092"/>
    </source>
</evidence>
<evidence type="ECO:0000256" key="3">
    <source>
        <dbReference type="ARBA" id="ARBA00022692"/>
    </source>
</evidence>
<keyword evidence="4 6" id="KW-1133">Transmembrane helix</keyword>
<dbReference type="InterPro" id="IPR036259">
    <property type="entry name" value="MFS_trans_sf"/>
</dbReference>
<dbReference type="STRING" id="546871.SAMN04488543_4234"/>
<feature type="transmembrane region" description="Helical" evidence="6">
    <location>
        <begin position="374"/>
        <end position="393"/>
    </location>
</feature>
<dbReference type="PROSITE" id="PS50850">
    <property type="entry name" value="MFS"/>
    <property type="match status" value="1"/>
</dbReference>
<dbReference type="GO" id="GO:0022857">
    <property type="term" value="F:transmembrane transporter activity"/>
    <property type="evidence" value="ECO:0007669"/>
    <property type="project" value="InterPro"/>
</dbReference>
<feature type="domain" description="Major facilitator superfamily (MFS) profile" evidence="7">
    <location>
        <begin position="12"/>
        <end position="396"/>
    </location>
</feature>
<gene>
    <name evidence="8" type="ORF">SAMN04488543_4234</name>
</gene>
<dbReference type="InterPro" id="IPR011701">
    <property type="entry name" value="MFS"/>
</dbReference>
<feature type="transmembrane region" description="Helical" evidence="6">
    <location>
        <begin position="145"/>
        <end position="164"/>
    </location>
</feature>
<feature type="transmembrane region" description="Helical" evidence="6">
    <location>
        <begin position="86"/>
        <end position="106"/>
    </location>
</feature>
<feature type="transmembrane region" description="Helical" evidence="6">
    <location>
        <begin position="283"/>
        <end position="300"/>
    </location>
</feature>
<keyword evidence="5 6" id="KW-0472">Membrane</keyword>
<evidence type="ECO:0000256" key="2">
    <source>
        <dbReference type="ARBA" id="ARBA00022475"/>
    </source>
</evidence>
<dbReference type="CDD" id="cd17324">
    <property type="entry name" value="MFS_NepI_like"/>
    <property type="match status" value="1"/>
</dbReference>
<dbReference type="SUPFAM" id="SSF103473">
    <property type="entry name" value="MFS general substrate transporter"/>
    <property type="match status" value="1"/>
</dbReference>
<feature type="transmembrane region" description="Helical" evidence="6">
    <location>
        <begin position="339"/>
        <end position="368"/>
    </location>
</feature>
<dbReference type="AlphaFoldDB" id="A0A1H2A5E7"/>